<organism evidence="2 3">
    <name type="scientific">Dreissena polymorpha</name>
    <name type="common">Zebra mussel</name>
    <name type="synonym">Mytilus polymorpha</name>
    <dbReference type="NCBI Taxonomy" id="45954"/>
    <lineage>
        <taxon>Eukaryota</taxon>
        <taxon>Metazoa</taxon>
        <taxon>Spiralia</taxon>
        <taxon>Lophotrochozoa</taxon>
        <taxon>Mollusca</taxon>
        <taxon>Bivalvia</taxon>
        <taxon>Autobranchia</taxon>
        <taxon>Heteroconchia</taxon>
        <taxon>Euheterodonta</taxon>
        <taxon>Imparidentia</taxon>
        <taxon>Neoheterodontei</taxon>
        <taxon>Myida</taxon>
        <taxon>Dreissenoidea</taxon>
        <taxon>Dreissenidae</taxon>
        <taxon>Dreissena</taxon>
    </lineage>
</organism>
<keyword evidence="3" id="KW-1185">Reference proteome</keyword>
<dbReference type="Proteomes" id="UP000828390">
    <property type="component" value="Unassembled WGS sequence"/>
</dbReference>
<feature type="region of interest" description="Disordered" evidence="1">
    <location>
        <begin position="1"/>
        <end position="21"/>
    </location>
</feature>
<dbReference type="AlphaFoldDB" id="A0A9D4IT75"/>
<proteinExistence type="predicted"/>
<name>A0A9D4IT75_DREPO</name>
<sequence>MSPASCSVGPLADQTQTTQQEQATLYMSPGQQHHQQQQQYPQPNHLQHLHQRTFMSPEAQVRHLLSPGKLQLFMSPTHYSGGHIVFALSVCWFAPTLTFCHNFCNIEDSNFIFGMHVYLMELHILSGERSRSSFKVKGKKNKKFKVAQKGT</sequence>
<dbReference type="EMBL" id="JAIWYP010000008">
    <property type="protein sequence ID" value="KAH3784027.1"/>
    <property type="molecule type" value="Genomic_DNA"/>
</dbReference>
<gene>
    <name evidence="2" type="ORF">DPMN_161977</name>
</gene>
<reference evidence="2" key="1">
    <citation type="journal article" date="2019" name="bioRxiv">
        <title>The Genome of the Zebra Mussel, Dreissena polymorpha: A Resource for Invasive Species Research.</title>
        <authorList>
            <person name="McCartney M.A."/>
            <person name="Auch B."/>
            <person name="Kono T."/>
            <person name="Mallez S."/>
            <person name="Zhang Y."/>
            <person name="Obille A."/>
            <person name="Becker A."/>
            <person name="Abrahante J.E."/>
            <person name="Garbe J."/>
            <person name="Badalamenti J.P."/>
            <person name="Herman A."/>
            <person name="Mangelson H."/>
            <person name="Liachko I."/>
            <person name="Sullivan S."/>
            <person name="Sone E.D."/>
            <person name="Koren S."/>
            <person name="Silverstein K.A.T."/>
            <person name="Beckman K.B."/>
            <person name="Gohl D.M."/>
        </authorList>
    </citation>
    <scope>NUCLEOTIDE SEQUENCE</scope>
    <source>
        <strain evidence="2">Duluth1</strain>
        <tissue evidence="2">Whole animal</tissue>
    </source>
</reference>
<reference evidence="2" key="2">
    <citation type="submission" date="2020-11" db="EMBL/GenBank/DDBJ databases">
        <authorList>
            <person name="McCartney M.A."/>
            <person name="Auch B."/>
            <person name="Kono T."/>
            <person name="Mallez S."/>
            <person name="Becker A."/>
            <person name="Gohl D.M."/>
            <person name="Silverstein K.A.T."/>
            <person name="Koren S."/>
            <person name="Bechman K.B."/>
            <person name="Herman A."/>
            <person name="Abrahante J.E."/>
            <person name="Garbe J."/>
        </authorList>
    </citation>
    <scope>NUCLEOTIDE SEQUENCE</scope>
    <source>
        <strain evidence="2">Duluth1</strain>
        <tissue evidence="2">Whole animal</tissue>
    </source>
</reference>
<evidence type="ECO:0000256" key="1">
    <source>
        <dbReference type="SAM" id="MobiDB-lite"/>
    </source>
</evidence>
<accession>A0A9D4IT75</accession>
<protein>
    <submittedName>
        <fullName evidence="2">Uncharacterized protein</fullName>
    </submittedName>
</protein>
<comment type="caution">
    <text evidence="2">The sequence shown here is derived from an EMBL/GenBank/DDBJ whole genome shotgun (WGS) entry which is preliminary data.</text>
</comment>
<evidence type="ECO:0000313" key="2">
    <source>
        <dbReference type="EMBL" id="KAH3784027.1"/>
    </source>
</evidence>
<evidence type="ECO:0000313" key="3">
    <source>
        <dbReference type="Proteomes" id="UP000828390"/>
    </source>
</evidence>